<reference evidence="7" key="1">
    <citation type="journal article" date="2019" name="Int. J. Syst. Evol. Microbiol.">
        <title>The Global Catalogue of Microorganisms (GCM) 10K type strain sequencing project: providing services to taxonomists for standard genome sequencing and annotation.</title>
        <authorList>
            <consortium name="The Broad Institute Genomics Platform"/>
            <consortium name="The Broad Institute Genome Sequencing Center for Infectious Disease"/>
            <person name="Wu L."/>
            <person name="Ma J."/>
        </authorList>
    </citation>
    <scope>NUCLEOTIDE SEQUENCE [LARGE SCALE GENOMIC DNA]</scope>
    <source>
        <strain evidence="7">CCUG 57942</strain>
    </source>
</reference>
<evidence type="ECO:0000256" key="3">
    <source>
        <dbReference type="ARBA" id="ARBA00012663"/>
    </source>
</evidence>
<dbReference type="InterPro" id="IPR017853">
    <property type="entry name" value="GH"/>
</dbReference>
<dbReference type="PANTHER" id="PTHR22600:SF57">
    <property type="entry name" value="BETA-N-ACETYLHEXOSAMINIDASE"/>
    <property type="match status" value="1"/>
</dbReference>
<dbReference type="InterPro" id="IPR015883">
    <property type="entry name" value="Glyco_hydro_20_cat"/>
</dbReference>
<organism evidence="6 7">
    <name type="scientific">Rubritalea tangerina</name>
    <dbReference type="NCBI Taxonomy" id="430798"/>
    <lineage>
        <taxon>Bacteria</taxon>
        <taxon>Pseudomonadati</taxon>
        <taxon>Verrucomicrobiota</taxon>
        <taxon>Verrucomicrobiia</taxon>
        <taxon>Verrucomicrobiales</taxon>
        <taxon>Rubritaleaceae</taxon>
        <taxon>Rubritalea</taxon>
    </lineage>
</organism>
<dbReference type="Pfam" id="PF00728">
    <property type="entry name" value="Glyco_hydro_20"/>
    <property type="match status" value="1"/>
</dbReference>
<keyword evidence="7" id="KW-1185">Reference proteome</keyword>
<feature type="domain" description="Glycoside hydrolase family 20 catalytic" evidence="5">
    <location>
        <begin position="5"/>
        <end position="69"/>
    </location>
</feature>
<comment type="catalytic activity">
    <reaction evidence="1">
        <text>Hydrolysis of terminal non-reducing N-acetyl-D-hexosamine residues in N-acetyl-beta-D-hexosaminides.</text>
        <dbReference type="EC" id="3.2.1.52"/>
    </reaction>
</comment>
<dbReference type="Proteomes" id="UP001597389">
    <property type="component" value="Unassembled WGS sequence"/>
</dbReference>
<gene>
    <name evidence="6" type="ORF">ACFSW8_01270</name>
</gene>
<evidence type="ECO:0000256" key="2">
    <source>
        <dbReference type="ARBA" id="ARBA00006285"/>
    </source>
</evidence>
<name>A0ABW4Z797_9BACT</name>
<evidence type="ECO:0000256" key="1">
    <source>
        <dbReference type="ARBA" id="ARBA00001231"/>
    </source>
</evidence>
<dbReference type="RefSeq" id="WP_377091602.1">
    <property type="nucleotide sequence ID" value="NZ_JBHSJL010000014.1"/>
</dbReference>
<proteinExistence type="inferred from homology"/>
<comment type="caution">
    <text evidence="6">The sequence shown here is derived from an EMBL/GenBank/DDBJ whole genome shotgun (WGS) entry which is preliminary data.</text>
</comment>
<dbReference type="SUPFAM" id="SSF51445">
    <property type="entry name" value="(Trans)glycosidases"/>
    <property type="match status" value="1"/>
</dbReference>
<dbReference type="Gene3D" id="3.20.20.80">
    <property type="entry name" value="Glycosidases"/>
    <property type="match status" value="1"/>
</dbReference>
<keyword evidence="4" id="KW-0378">Hydrolase</keyword>
<dbReference type="EC" id="3.2.1.52" evidence="3"/>
<dbReference type="PANTHER" id="PTHR22600">
    <property type="entry name" value="BETA-HEXOSAMINIDASE"/>
    <property type="match status" value="1"/>
</dbReference>
<protein>
    <recommendedName>
        <fullName evidence="3">beta-N-acetylhexosaminidase</fullName>
        <ecNumber evidence="3">3.2.1.52</ecNumber>
    </recommendedName>
</protein>
<comment type="similarity">
    <text evidence="2">Belongs to the glycosyl hydrolase 20 family.</text>
</comment>
<sequence>MEPPHWPGHKPLDRAYHYDPIPAALSADEVKHILGIQGNVWTIFIHEEWLLDISTWPRAAAIAETGWTQKSQKDWDDFYQRLSQVHRKRLDGMGINYWWEETRTLGEWSPNELKPGEGRVELEFDVSDAIHEGDYEVSFNYTGGAMGLSIEKVGLYKDGAQIDVDKHKGFTGSSQKDNVYRFSVPAIDKGAKYTLRARVYGDGGQESSGSVIQSKVETKVLKKLPYE</sequence>
<evidence type="ECO:0000313" key="6">
    <source>
        <dbReference type="EMBL" id="MFD2157522.1"/>
    </source>
</evidence>
<evidence type="ECO:0000313" key="7">
    <source>
        <dbReference type="Proteomes" id="UP001597389"/>
    </source>
</evidence>
<dbReference type="InterPro" id="IPR025705">
    <property type="entry name" value="Beta_hexosaminidase_sua/sub"/>
</dbReference>
<dbReference type="EMBL" id="JBHUJB010000006">
    <property type="protein sequence ID" value="MFD2157522.1"/>
    <property type="molecule type" value="Genomic_DNA"/>
</dbReference>
<accession>A0ABW4Z797</accession>
<evidence type="ECO:0000259" key="5">
    <source>
        <dbReference type="Pfam" id="PF00728"/>
    </source>
</evidence>
<evidence type="ECO:0000256" key="4">
    <source>
        <dbReference type="ARBA" id="ARBA00022801"/>
    </source>
</evidence>